<dbReference type="SUPFAM" id="SSF48013">
    <property type="entry name" value="NusB-like"/>
    <property type="match status" value="1"/>
</dbReference>
<dbReference type="PANTHER" id="PTHR11078:SF3">
    <property type="entry name" value="ANTITERMINATION NUSB DOMAIN-CONTAINING PROTEIN"/>
    <property type="match status" value="1"/>
</dbReference>
<dbReference type="AlphaFoldDB" id="A0A9D1M8V3"/>
<evidence type="ECO:0000256" key="2">
    <source>
        <dbReference type="ARBA" id="ARBA00022814"/>
    </source>
</evidence>
<evidence type="ECO:0000256" key="1">
    <source>
        <dbReference type="ARBA" id="ARBA00005952"/>
    </source>
</evidence>
<dbReference type="GO" id="GO:0006353">
    <property type="term" value="P:DNA-templated transcription termination"/>
    <property type="evidence" value="ECO:0007669"/>
    <property type="project" value="InterPro"/>
</dbReference>
<dbReference type="PANTHER" id="PTHR11078">
    <property type="entry name" value="N UTILIZATION SUBSTANCE PROTEIN B-RELATED"/>
    <property type="match status" value="1"/>
</dbReference>
<keyword evidence="5" id="KW-0804">Transcription</keyword>
<dbReference type="Pfam" id="PF01029">
    <property type="entry name" value="NusB"/>
    <property type="match status" value="1"/>
</dbReference>
<comment type="caution">
    <text evidence="7">The sequence shown here is derived from an EMBL/GenBank/DDBJ whole genome shotgun (WGS) entry which is preliminary data.</text>
</comment>
<reference evidence="7" key="2">
    <citation type="journal article" date="2021" name="PeerJ">
        <title>Extensive microbial diversity within the chicken gut microbiome revealed by metagenomics and culture.</title>
        <authorList>
            <person name="Gilroy R."/>
            <person name="Ravi A."/>
            <person name="Getino M."/>
            <person name="Pursley I."/>
            <person name="Horton D.L."/>
            <person name="Alikhan N.F."/>
            <person name="Baker D."/>
            <person name="Gharbi K."/>
            <person name="Hall N."/>
            <person name="Watson M."/>
            <person name="Adriaenssens E.M."/>
            <person name="Foster-Nyarko E."/>
            <person name="Jarju S."/>
            <person name="Secka A."/>
            <person name="Antonio M."/>
            <person name="Oren A."/>
            <person name="Chaudhuri R.R."/>
            <person name="La Ragione R."/>
            <person name="Hildebrand F."/>
            <person name="Pallen M.J."/>
        </authorList>
    </citation>
    <scope>NUCLEOTIDE SEQUENCE</scope>
    <source>
        <strain evidence="7">CHK158-818</strain>
    </source>
</reference>
<evidence type="ECO:0000256" key="3">
    <source>
        <dbReference type="ARBA" id="ARBA00022884"/>
    </source>
</evidence>
<dbReference type="EMBL" id="DVNA01000192">
    <property type="protein sequence ID" value="HIU55831.1"/>
    <property type="molecule type" value="Genomic_DNA"/>
</dbReference>
<dbReference type="InterPro" id="IPR006027">
    <property type="entry name" value="NusB_RsmB_TIM44"/>
</dbReference>
<evidence type="ECO:0000256" key="5">
    <source>
        <dbReference type="ARBA" id="ARBA00023163"/>
    </source>
</evidence>
<keyword evidence="4" id="KW-0805">Transcription regulation</keyword>
<dbReference type="InterPro" id="IPR035926">
    <property type="entry name" value="NusB-like_sf"/>
</dbReference>
<accession>A0A9D1M8V3</accession>
<sequence>MVNRVLIRIKVVQILYSYYLKKSNDLAAAEKELIFSLNKSYELYHLLLLLLIALTREEQLRIDTAKNKKYFSASDSHLNMKLADNLFVAKLAANKKLQEYVERQKISWAEESDFLRYMLNKIKSSDLYGAYVSSAEQSFETDREFWKKVFKTIIVPDENFLNLLESQSLYWNDDLDIISTFVLKSIKKYDEQSSDDQELLPMFKDDDDLEFARKLFRESVLAIDRNRNLIDLHAKNWEIERVALMDVVIMSVALVEIETFPEIPLKVSLNEYIEIAKSYSTAKSGHFINGILDSIIVQLKKEGKLTK</sequence>
<dbReference type="GO" id="GO:0003723">
    <property type="term" value="F:RNA binding"/>
    <property type="evidence" value="ECO:0007669"/>
    <property type="project" value="UniProtKB-KW"/>
</dbReference>
<dbReference type="InterPro" id="IPR011605">
    <property type="entry name" value="NusB_fam"/>
</dbReference>
<keyword evidence="3" id="KW-0694">RNA-binding</keyword>
<dbReference type="GO" id="GO:0031564">
    <property type="term" value="P:transcription antitermination"/>
    <property type="evidence" value="ECO:0007669"/>
    <property type="project" value="UniProtKB-KW"/>
</dbReference>
<evidence type="ECO:0000256" key="4">
    <source>
        <dbReference type="ARBA" id="ARBA00023015"/>
    </source>
</evidence>
<comment type="similarity">
    <text evidence="1">Belongs to the NusB family.</text>
</comment>
<feature type="domain" description="NusB/RsmB/TIM44" evidence="6">
    <location>
        <begin position="202"/>
        <end position="295"/>
    </location>
</feature>
<dbReference type="Proteomes" id="UP000824112">
    <property type="component" value="Unassembled WGS sequence"/>
</dbReference>
<dbReference type="GO" id="GO:0005829">
    <property type="term" value="C:cytosol"/>
    <property type="evidence" value="ECO:0007669"/>
    <property type="project" value="TreeGrafter"/>
</dbReference>
<keyword evidence="2" id="KW-0889">Transcription antitermination</keyword>
<reference evidence="7" key="1">
    <citation type="submission" date="2020-10" db="EMBL/GenBank/DDBJ databases">
        <authorList>
            <person name="Gilroy R."/>
        </authorList>
    </citation>
    <scope>NUCLEOTIDE SEQUENCE</scope>
    <source>
        <strain evidence="7">CHK158-818</strain>
    </source>
</reference>
<name>A0A9D1M8V3_9BACT</name>
<gene>
    <name evidence="7" type="ORF">IAB03_08525</name>
</gene>
<organism evidence="7 8">
    <name type="scientific">Candidatus Gallibacteroides avistercoris</name>
    <dbReference type="NCBI Taxonomy" id="2840833"/>
    <lineage>
        <taxon>Bacteria</taxon>
        <taxon>Pseudomonadati</taxon>
        <taxon>Bacteroidota</taxon>
        <taxon>Bacteroidia</taxon>
        <taxon>Bacteroidales</taxon>
        <taxon>Bacteroidaceae</taxon>
        <taxon>Bacteroidaceae incertae sedis</taxon>
        <taxon>Candidatus Gallibacteroides</taxon>
    </lineage>
</organism>
<proteinExistence type="inferred from homology"/>
<evidence type="ECO:0000313" key="8">
    <source>
        <dbReference type="Proteomes" id="UP000824112"/>
    </source>
</evidence>
<evidence type="ECO:0000259" key="6">
    <source>
        <dbReference type="Pfam" id="PF01029"/>
    </source>
</evidence>
<protein>
    <submittedName>
        <fullName evidence="7">Transcription antitermination protein NusB</fullName>
    </submittedName>
</protein>
<dbReference type="Gene3D" id="1.10.940.10">
    <property type="entry name" value="NusB-like"/>
    <property type="match status" value="1"/>
</dbReference>
<evidence type="ECO:0000313" key="7">
    <source>
        <dbReference type="EMBL" id="HIU55831.1"/>
    </source>
</evidence>